<reference evidence="1" key="1">
    <citation type="submission" date="2022-06" db="EMBL/GenBank/DDBJ databases">
        <title>Complete genome sequences of two strains of the flax pathogen Septoria linicola.</title>
        <authorList>
            <person name="Lapalu N."/>
            <person name="Simon A."/>
            <person name="Demenou B."/>
            <person name="Paumier D."/>
            <person name="Guillot M.-P."/>
            <person name="Gout L."/>
            <person name="Valade R."/>
        </authorList>
    </citation>
    <scope>NUCLEOTIDE SEQUENCE</scope>
    <source>
        <strain evidence="1">SE15195</strain>
    </source>
</reference>
<organism evidence="1 2">
    <name type="scientific">Septoria linicola</name>
    <dbReference type="NCBI Taxonomy" id="215465"/>
    <lineage>
        <taxon>Eukaryota</taxon>
        <taxon>Fungi</taxon>
        <taxon>Dikarya</taxon>
        <taxon>Ascomycota</taxon>
        <taxon>Pezizomycotina</taxon>
        <taxon>Dothideomycetes</taxon>
        <taxon>Dothideomycetidae</taxon>
        <taxon>Mycosphaerellales</taxon>
        <taxon>Mycosphaerellaceae</taxon>
        <taxon>Septoria</taxon>
    </lineage>
</organism>
<name>A0A9Q9B244_9PEZI</name>
<protein>
    <submittedName>
        <fullName evidence="1">S-adenosyl-L-methionine-dependent methyltransferase</fullName>
    </submittedName>
</protein>
<dbReference type="CDD" id="cd02440">
    <property type="entry name" value="AdoMet_MTases"/>
    <property type="match status" value="1"/>
</dbReference>
<proteinExistence type="predicted"/>
<dbReference type="EMBL" id="CP099427">
    <property type="protein sequence ID" value="USW57518.1"/>
    <property type="molecule type" value="Genomic_DNA"/>
</dbReference>
<dbReference type="GO" id="GO:0008168">
    <property type="term" value="F:methyltransferase activity"/>
    <property type="evidence" value="ECO:0007669"/>
    <property type="project" value="UniProtKB-KW"/>
</dbReference>
<dbReference type="AlphaFoldDB" id="A0A9Q9B244"/>
<dbReference type="PANTHER" id="PTHR43591:SF96">
    <property type="entry name" value="PUTATIVE-RELATED"/>
    <property type="match status" value="1"/>
</dbReference>
<dbReference type="Proteomes" id="UP001056384">
    <property type="component" value="Chromosome 10"/>
</dbReference>
<dbReference type="SUPFAM" id="SSF53335">
    <property type="entry name" value="S-adenosyl-L-methionine-dependent methyltransferases"/>
    <property type="match status" value="1"/>
</dbReference>
<dbReference type="PANTHER" id="PTHR43591">
    <property type="entry name" value="METHYLTRANSFERASE"/>
    <property type="match status" value="1"/>
</dbReference>
<dbReference type="Pfam" id="PF13489">
    <property type="entry name" value="Methyltransf_23"/>
    <property type="match status" value="1"/>
</dbReference>
<dbReference type="InterPro" id="IPR029063">
    <property type="entry name" value="SAM-dependent_MTases_sf"/>
</dbReference>
<keyword evidence="1" id="KW-0808">Transferase</keyword>
<evidence type="ECO:0000313" key="1">
    <source>
        <dbReference type="EMBL" id="USW57518.1"/>
    </source>
</evidence>
<dbReference type="Gene3D" id="3.40.50.150">
    <property type="entry name" value="Vaccinia Virus protein VP39"/>
    <property type="match status" value="1"/>
</dbReference>
<accession>A0A9Q9B244</accession>
<evidence type="ECO:0000313" key="2">
    <source>
        <dbReference type="Proteomes" id="UP001056384"/>
    </source>
</evidence>
<dbReference type="OrthoDB" id="417697at2759"/>
<sequence>MSSTPSLDSKPAKDPYPLGRNALASARLNLQHLMWTLSTPSLLHPSIPITTHDQGQEPVLIADIGTGTGIWSTTLSPLVPPNTPIHAFDISLSQTPSPAWTPANVSFHQLDIMDTKQIISQGLEGKFDIVHVRLLMLIVQNNDPMPLLRTLMSLLKPGGYFQWQEYDSLSQKLVIAPSSDSTEAQKDEITGTVDAAQIAPEMEALRHAISSSTNVYTTHAWIPNMSSRFSEVGGTLIAHDRNWTHPTAMLLKQDTTFLVMGEWCATLREMGRGEEAEGLERLSHEAEEECWRLGRRSVIDTQMVTWVVRKDG</sequence>
<dbReference type="GO" id="GO:0032259">
    <property type="term" value="P:methylation"/>
    <property type="evidence" value="ECO:0007669"/>
    <property type="project" value="UniProtKB-KW"/>
</dbReference>
<gene>
    <name evidence="1" type="ORF">Slin15195_G108370</name>
</gene>
<keyword evidence="1" id="KW-0489">Methyltransferase</keyword>
<keyword evidence="2" id="KW-1185">Reference proteome</keyword>